<reference evidence="1" key="1">
    <citation type="submission" date="2020-06" db="EMBL/GenBank/DDBJ databases">
        <title>Draft genome sequences of strains closely related to Aspergillus parafelis and Aspergillus hiratsukae.</title>
        <authorList>
            <person name="Dos Santos R.A.C."/>
            <person name="Rivero-Menendez O."/>
            <person name="Steenwyk J.L."/>
            <person name="Mead M.E."/>
            <person name="Goldman G.H."/>
            <person name="Alastruey-Izquierdo A."/>
            <person name="Rokas A."/>
        </authorList>
    </citation>
    <scope>NUCLEOTIDE SEQUENCE</scope>
    <source>
        <strain evidence="1">CNM-CM5793</strain>
        <strain evidence="2">CNM-CM6106</strain>
    </source>
</reference>
<sequence>MLTHKARFDHPAHTDLEDPFYFCNPKIRKGAWQVDHPKKDSTTSSDSCSFSSSWIVAVSLRFVASPSAGPKNAVYLLYHFFDKAQFVYVYPSGGVVPATDASRQELNEALVWGTDMVSHFLSDENGGDPVDPVITLQCRLRTPWMLREEIDDILLTPQERVMASNPVCISSINVKAVMERDSIDLFYPLGLDCYTAATCSDVRWLKNMIRDPGAYT</sequence>
<evidence type="ECO:0000313" key="2">
    <source>
        <dbReference type="EMBL" id="KAF7173031.1"/>
    </source>
</evidence>
<keyword evidence="3" id="KW-1185">Reference proteome</keyword>
<accession>A0A8H6PGJ5</accession>
<protein>
    <submittedName>
        <fullName evidence="1">Uncharacterized protein</fullName>
    </submittedName>
</protein>
<proteinExistence type="predicted"/>
<evidence type="ECO:0000313" key="1">
    <source>
        <dbReference type="EMBL" id="KAF7133798.1"/>
    </source>
</evidence>
<dbReference type="EMBL" id="JACBAD010001810">
    <property type="protein sequence ID" value="KAF7133798.1"/>
    <property type="molecule type" value="Genomic_DNA"/>
</dbReference>
<dbReference type="EMBL" id="JACBAF010001807">
    <property type="protein sequence ID" value="KAF7173031.1"/>
    <property type="molecule type" value="Genomic_DNA"/>
</dbReference>
<dbReference type="AlphaFoldDB" id="A0A8H6PGJ5"/>
<evidence type="ECO:0000313" key="3">
    <source>
        <dbReference type="Proteomes" id="UP000630445"/>
    </source>
</evidence>
<dbReference type="Proteomes" id="UP000662466">
    <property type="component" value="Unassembled WGS sequence"/>
</dbReference>
<dbReference type="Proteomes" id="UP000630445">
    <property type="component" value="Unassembled WGS sequence"/>
</dbReference>
<organism evidence="1 3">
    <name type="scientific">Aspergillus hiratsukae</name>
    <dbReference type="NCBI Taxonomy" id="1194566"/>
    <lineage>
        <taxon>Eukaryota</taxon>
        <taxon>Fungi</taxon>
        <taxon>Dikarya</taxon>
        <taxon>Ascomycota</taxon>
        <taxon>Pezizomycotina</taxon>
        <taxon>Eurotiomycetes</taxon>
        <taxon>Eurotiomycetidae</taxon>
        <taxon>Eurotiales</taxon>
        <taxon>Aspergillaceae</taxon>
        <taxon>Aspergillus</taxon>
        <taxon>Aspergillus subgen. Fumigati</taxon>
    </lineage>
</organism>
<comment type="caution">
    <text evidence="1">The sequence shown here is derived from an EMBL/GenBank/DDBJ whole genome shotgun (WGS) entry which is preliminary data.</text>
</comment>
<dbReference type="OrthoDB" id="5217548at2759"/>
<gene>
    <name evidence="1" type="ORF">CNMCM5793_005210</name>
    <name evidence="2" type="ORF">CNMCM6106_007174</name>
</gene>
<name>A0A8H6PGJ5_9EURO</name>